<dbReference type="SMART" id="SM00644">
    <property type="entry name" value="Ami_2"/>
    <property type="match status" value="1"/>
</dbReference>
<dbReference type="Proteomes" id="UP001183610">
    <property type="component" value="Unassembled WGS sequence"/>
</dbReference>
<dbReference type="Pfam" id="PF01510">
    <property type="entry name" value="Amidase_2"/>
    <property type="match status" value="1"/>
</dbReference>
<evidence type="ECO:0000259" key="2">
    <source>
        <dbReference type="SMART" id="SM00644"/>
    </source>
</evidence>
<dbReference type="RefSeq" id="WP_010264050.1">
    <property type="nucleotide sequence ID" value="NZ_JAVRET010000024.1"/>
</dbReference>
<keyword evidence="4" id="KW-1185">Reference proteome</keyword>
<name>A0ABU2R005_9ACTN</name>
<feature type="compositionally biased region" description="Low complexity" evidence="1">
    <location>
        <begin position="199"/>
        <end position="214"/>
    </location>
</feature>
<feature type="region of interest" description="Disordered" evidence="1">
    <location>
        <begin position="197"/>
        <end position="220"/>
    </location>
</feature>
<gene>
    <name evidence="3" type="ORF">RM698_12965</name>
</gene>
<dbReference type="InterPro" id="IPR036505">
    <property type="entry name" value="Amidase/PGRP_sf"/>
</dbReference>
<organism evidence="3 4">
    <name type="scientific">Streptomyces evansiae</name>
    <dbReference type="NCBI Taxonomy" id="3075535"/>
    <lineage>
        <taxon>Bacteria</taxon>
        <taxon>Bacillati</taxon>
        <taxon>Actinomycetota</taxon>
        <taxon>Actinomycetes</taxon>
        <taxon>Kitasatosporales</taxon>
        <taxon>Streptomycetaceae</taxon>
        <taxon>Streptomyces</taxon>
    </lineage>
</organism>
<dbReference type="SUPFAM" id="SSF55846">
    <property type="entry name" value="N-acetylmuramoyl-L-alanine amidase-like"/>
    <property type="match status" value="1"/>
</dbReference>
<comment type="caution">
    <text evidence="3">The sequence shown here is derived from an EMBL/GenBank/DDBJ whole genome shotgun (WGS) entry which is preliminary data.</text>
</comment>
<reference evidence="4" key="1">
    <citation type="submission" date="2023-07" db="EMBL/GenBank/DDBJ databases">
        <title>30 novel species of actinomycetes from the DSMZ collection.</title>
        <authorList>
            <person name="Nouioui I."/>
        </authorList>
    </citation>
    <scope>NUCLEOTIDE SEQUENCE [LARGE SCALE GENOMIC DNA]</scope>
    <source>
        <strain evidence="4">DSM 41979</strain>
    </source>
</reference>
<dbReference type="EMBL" id="JAVRET010000024">
    <property type="protein sequence ID" value="MDT0409960.1"/>
    <property type="molecule type" value="Genomic_DNA"/>
</dbReference>
<proteinExistence type="predicted"/>
<sequence length="278" mass="29275">MAAPMTATQFLAALRAEGLTVAVRSGWSTHNRAGHGAWGPLNGVMIHHTASGDGQGIVDVCSAGRSDLPGPLCHGVIHKDGTVTLVGWGRANHAGTGDSRALAAVIAESSTHPKPGAGTIDGNARFIGFECVNRGDGKDPWPEAQLDAIERASAAVCRFYGWGEHSVIGHLEWTNQKIDPRGFSMGSMRTRIAARLAGPASAKPPKTTPSKETPVAAKKPQTYKDVWDTDAATAPSTSTTAKTNPTWAPISFLREIYDGIVRLRADVAALRADLNKKG</sequence>
<dbReference type="CDD" id="cd06583">
    <property type="entry name" value="PGRP"/>
    <property type="match status" value="1"/>
</dbReference>
<evidence type="ECO:0000313" key="4">
    <source>
        <dbReference type="Proteomes" id="UP001183610"/>
    </source>
</evidence>
<protein>
    <submittedName>
        <fullName evidence="3">N-acetylmuramoyl-L-alanine amidase</fullName>
    </submittedName>
</protein>
<evidence type="ECO:0000256" key="1">
    <source>
        <dbReference type="SAM" id="MobiDB-lite"/>
    </source>
</evidence>
<feature type="domain" description="N-acetylmuramoyl-L-alanine amidase" evidence="2">
    <location>
        <begin position="27"/>
        <end position="181"/>
    </location>
</feature>
<dbReference type="InterPro" id="IPR002502">
    <property type="entry name" value="Amidase_domain"/>
</dbReference>
<dbReference type="Gene3D" id="3.40.80.10">
    <property type="entry name" value="Peptidoglycan recognition protein-like"/>
    <property type="match status" value="1"/>
</dbReference>
<accession>A0ABU2R005</accession>
<evidence type="ECO:0000313" key="3">
    <source>
        <dbReference type="EMBL" id="MDT0409960.1"/>
    </source>
</evidence>